<evidence type="ECO:0000256" key="3">
    <source>
        <dbReference type="ARBA" id="ARBA00022771"/>
    </source>
</evidence>
<keyword evidence="4" id="KW-0862">Zinc</keyword>
<keyword evidence="3" id="KW-0863">Zinc-finger</keyword>
<dbReference type="InterPro" id="IPR012337">
    <property type="entry name" value="RNaseH-like_sf"/>
</dbReference>
<keyword evidence="2" id="KW-0479">Metal-binding</keyword>
<evidence type="ECO:0000256" key="2">
    <source>
        <dbReference type="ARBA" id="ARBA00022723"/>
    </source>
</evidence>
<organism evidence="6 7">
    <name type="scientific">Gigaspora margarita</name>
    <dbReference type="NCBI Taxonomy" id="4874"/>
    <lineage>
        <taxon>Eukaryota</taxon>
        <taxon>Fungi</taxon>
        <taxon>Fungi incertae sedis</taxon>
        <taxon>Mucoromycota</taxon>
        <taxon>Glomeromycotina</taxon>
        <taxon>Glomeromycetes</taxon>
        <taxon>Diversisporales</taxon>
        <taxon>Gigasporaceae</taxon>
        <taxon>Gigaspora</taxon>
    </lineage>
</organism>
<protein>
    <submittedName>
        <fullName evidence="6">20724_t:CDS:1</fullName>
    </submittedName>
</protein>
<name>A0ABN7WEB3_GIGMA</name>
<dbReference type="EMBL" id="CAJVQB010041230">
    <property type="protein sequence ID" value="CAG8829291.1"/>
    <property type="molecule type" value="Genomic_DNA"/>
</dbReference>
<dbReference type="SUPFAM" id="SSF53098">
    <property type="entry name" value="Ribonuclease H-like"/>
    <property type="match status" value="1"/>
</dbReference>
<dbReference type="Proteomes" id="UP000789901">
    <property type="component" value="Unassembled WGS sequence"/>
</dbReference>
<evidence type="ECO:0000256" key="5">
    <source>
        <dbReference type="ARBA" id="ARBA00023242"/>
    </source>
</evidence>
<dbReference type="PANTHER" id="PTHR46481:SF10">
    <property type="entry name" value="ZINC FINGER BED DOMAIN-CONTAINING PROTEIN 39"/>
    <property type="match status" value="1"/>
</dbReference>
<proteinExistence type="predicted"/>
<reference evidence="6 7" key="1">
    <citation type="submission" date="2021-06" db="EMBL/GenBank/DDBJ databases">
        <authorList>
            <person name="Kallberg Y."/>
            <person name="Tangrot J."/>
            <person name="Rosling A."/>
        </authorList>
    </citation>
    <scope>NUCLEOTIDE SEQUENCE [LARGE SCALE GENOMIC DNA]</scope>
    <source>
        <strain evidence="6 7">120-4 pot B 10/14</strain>
    </source>
</reference>
<comment type="subcellular location">
    <subcellularLocation>
        <location evidence="1">Nucleus</location>
    </subcellularLocation>
</comment>
<keyword evidence="7" id="KW-1185">Reference proteome</keyword>
<dbReference type="InterPro" id="IPR052035">
    <property type="entry name" value="ZnF_BED_domain_contain"/>
</dbReference>
<evidence type="ECO:0000313" key="6">
    <source>
        <dbReference type="EMBL" id="CAG8829291.1"/>
    </source>
</evidence>
<gene>
    <name evidence="6" type="ORF">GMARGA_LOCUS29949</name>
</gene>
<dbReference type="PANTHER" id="PTHR46481">
    <property type="entry name" value="ZINC FINGER BED DOMAIN-CONTAINING PROTEIN 4"/>
    <property type="match status" value="1"/>
</dbReference>
<evidence type="ECO:0000313" key="7">
    <source>
        <dbReference type="Proteomes" id="UP000789901"/>
    </source>
</evidence>
<feature type="non-terminal residue" evidence="6">
    <location>
        <position position="1"/>
    </location>
</feature>
<comment type="caution">
    <text evidence="6">The sequence shown here is derived from an EMBL/GenBank/DDBJ whole genome shotgun (WGS) entry which is preliminary data.</text>
</comment>
<keyword evidence="5" id="KW-0539">Nucleus</keyword>
<accession>A0ABN7WEB3</accession>
<evidence type="ECO:0000256" key="1">
    <source>
        <dbReference type="ARBA" id="ARBA00004123"/>
    </source>
</evidence>
<sequence>LFESYKLILEIGELDDHYASDIVESVNSIFDKFNINYQKIFSITTNNGANIKSAVQQIGIPNIKCAGHTLQLSINLGLKQVDKLISKCKILVKRKKRKQLREAQLQVTPELNEPLDIIKDMDTGWNFTFYLIEWLVHLRPAIIQLYSTLNNHTLREIRKSAETLSSFLPSKEEFELLEELVVILFPFDEATQFLSGSKYPILGFMMPMLEELTH</sequence>
<evidence type="ECO:0000256" key="4">
    <source>
        <dbReference type="ARBA" id="ARBA00022833"/>
    </source>
</evidence>